<comment type="caution">
    <text evidence="7">The sequence shown here is derived from an EMBL/GenBank/DDBJ whole genome shotgun (WGS) entry which is preliminary data.</text>
</comment>
<keyword evidence="3" id="KW-0238">DNA-binding</keyword>
<evidence type="ECO:0000256" key="3">
    <source>
        <dbReference type="ARBA" id="ARBA00023125"/>
    </source>
</evidence>
<protein>
    <recommendedName>
        <fullName evidence="6">NAC domain-containing protein</fullName>
    </recommendedName>
</protein>
<dbReference type="EMBL" id="CAUOFW020007164">
    <property type="protein sequence ID" value="CAK9177781.1"/>
    <property type="molecule type" value="Genomic_DNA"/>
</dbReference>
<dbReference type="Pfam" id="PF02365">
    <property type="entry name" value="NAM"/>
    <property type="match status" value="1"/>
</dbReference>
<dbReference type="Gene3D" id="2.170.150.80">
    <property type="entry name" value="NAC domain"/>
    <property type="match status" value="1"/>
</dbReference>
<keyword evidence="4" id="KW-0804">Transcription</keyword>
<dbReference type="AlphaFoldDB" id="A0ABC8UE78"/>
<dbReference type="PROSITE" id="PS51005">
    <property type="entry name" value="NAC"/>
    <property type="match status" value="1"/>
</dbReference>
<dbReference type="InterPro" id="IPR003441">
    <property type="entry name" value="NAC-dom"/>
</dbReference>
<keyword evidence="2" id="KW-0805">Transcription regulation</keyword>
<evidence type="ECO:0000313" key="8">
    <source>
        <dbReference type="Proteomes" id="UP001642360"/>
    </source>
</evidence>
<evidence type="ECO:0000256" key="5">
    <source>
        <dbReference type="ARBA" id="ARBA00023242"/>
    </source>
</evidence>
<reference evidence="7 8" key="1">
    <citation type="submission" date="2024-02" db="EMBL/GenBank/DDBJ databases">
        <authorList>
            <person name="Vignale AGUSTIN F."/>
            <person name="Sosa J E."/>
            <person name="Modenutti C."/>
        </authorList>
    </citation>
    <scope>NUCLEOTIDE SEQUENCE [LARGE SCALE GENOMIC DNA]</scope>
</reference>
<evidence type="ECO:0000256" key="1">
    <source>
        <dbReference type="ARBA" id="ARBA00004123"/>
    </source>
</evidence>
<dbReference type="GO" id="GO:0003677">
    <property type="term" value="F:DNA binding"/>
    <property type="evidence" value="ECO:0007669"/>
    <property type="project" value="UniProtKB-KW"/>
</dbReference>
<feature type="non-terminal residue" evidence="7">
    <location>
        <position position="1"/>
    </location>
</feature>
<feature type="domain" description="NAC" evidence="6">
    <location>
        <begin position="1"/>
        <end position="110"/>
    </location>
</feature>
<keyword evidence="5" id="KW-0539">Nucleus</keyword>
<organism evidence="7 8">
    <name type="scientific">Ilex paraguariensis</name>
    <name type="common">yerba mate</name>
    <dbReference type="NCBI Taxonomy" id="185542"/>
    <lineage>
        <taxon>Eukaryota</taxon>
        <taxon>Viridiplantae</taxon>
        <taxon>Streptophyta</taxon>
        <taxon>Embryophyta</taxon>
        <taxon>Tracheophyta</taxon>
        <taxon>Spermatophyta</taxon>
        <taxon>Magnoliopsida</taxon>
        <taxon>eudicotyledons</taxon>
        <taxon>Gunneridae</taxon>
        <taxon>Pentapetalae</taxon>
        <taxon>asterids</taxon>
        <taxon>campanulids</taxon>
        <taxon>Aquifoliales</taxon>
        <taxon>Aquifoliaceae</taxon>
        <taxon>Ilex</taxon>
    </lineage>
</organism>
<gene>
    <name evidence="7" type="ORF">ILEXP_LOCUS47702</name>
</gene>
<evidence type="ECO:0000256" key="4">
    <source>
        <dbReference type="ARBA" id="ARBA00023163"/>
    </source>
</evidence>
<evidence type="ECO:0000259" key="6">
    <source>
        <dbReference type="PROSITE" id="PS51005"/>
    </source>
</evidence>
<evidence type="ECO:0000313" key="7">
    <source>
        <dbReference type="EMBL" id="CAK9177781.1"/>
    </source>
</evidence>
<name>A0ABC8UE78_9AQUA</name>
<dbReference type="InterPro" id="IPR036093">
    <property type="entry name" value="NAC_dom_sf"/>
</dbReference>
<dbReference type="Proteomes" id="UP001642360">
    <property type="component" value="Unassembled WGS sequence"/>
</dbReference>
<accession>A0ABC8UE78</accession>
<evidence type="ECO:0000256" key="2">
    <source>
        <dbReference type="ARBA" id="ARBA00023015"/>
    </source>
</evidence>
<dbReference type="GO" id="GO:0005634">
    <property type="term" value="C:nucleus"/>
    <property type="evidence" value="ECO:0007669"/>
    <property type="project" value="UniProtKB-SubCell"/>
</dbReference>
<sequence length="192" mass="22028">EIFGNNEEKCCYFFTELKKKTAKGKRFARTVGKGKGLWKGQDKGKPIQNREGKVIGYKRSLRYENVGSIQHGRWLMKEYSLFSPQDYVLRRIKRLDHTPTTTAVCQNQQNEDEHINNNRQKKVADTLDSNLCFDPEGLMIEIDNVDGFLEDLMLHNLESATIPLGTSPLHINSEAESSIYNQYRQILLGNGC</sequence>
<keyword evidence="8" id="KW-1185">Reference proteome</keyword>
<dbReference type="SUPFAM" id="SSF101941">
    <property type="entry name" value="NAC domain"/>
    <property type="match status" value="1"/>
</dbReference>
<dbReference type="PANTHER" id="PTHR31989">
    <property type="entry name" value="NAC DOMAIN-CONTAINING PROTEIN 82-RELATED"/>
    <property type="match status" value="1"/>
</dbReference>
<proteinExistence type="predicted"/>
<comment type="subcellular location">
    <subcellularLocation>
        <location evidence="1">Nucleus</location>
    </subcellularLocation>
</comment>